<gene>
    <name evidence="1" type="ORF">OC25_00875</name>
</gene>
<dbReference type="Proteomes" id="UP000031246">
    <property type="component" value="Unassembled WGS sequence"/>
</dbReference>
<name>A0A0C1FWU4_9SPHI</name>
<reference evidence="1 2" key="1">
    <citation type="submission" date="2014-10" db="EMBL/GenBank/DDBJ databases">
        <title>Pedobacter Kyungheensis.</title>
        <authorList>
            <person name="Anderson B.M."/>
            <person name="Newman J.D."/>
        </authorList>
    </citation>
    <scope>NUCLEOTIDE SEQUENCE [LARGE SCALE GENOMIC DNA]</scope>
    <source>
        <strain evidence="1 2">KACC 16221</strain>
    </source>
</reference>
<organism evidence="1 2">
    <name type="scientific">Pedobacter kyungheensis</name>
    <dbReference type="NCBI Taxonomy" id="1069985"/>
    <lineage>
        <taxon>Bacteria</taxon>
        <taxon>Pseudomonadati</taxon>
        <taxon>Bacteroidota</taxon>
        <taxon>Sphingobacteriia</taxon>
        <taxon>Sphingobacteriales</taxon>
        <taxon>Sphingobacteriaceae</taxon>
        <taxon>Pedobacter</taxon>
    </lineage>
</organism>
<comment type="caution">
    <text evidence="1">The sequence shown here is derived from an EMBL/GenBank/DDBJ whole genome shotgun (WGS) entry which is preliminary data.</text>
</comment>
<sequence length="80" mass="8580">MVIPAVALLMKAEDFTANKPTNTDAPQLKNNSKVLSVAHLSATQATVKDDAPKDAAFKTDCSPRFDGSSYFTNIPLLTKP</sequence>
<evidence type="ECO:0000313" key="1">
    <source>
        <dbReference type="EMBL" id="KIA96348.1"/>
    </source>
</evidence>
<keyword evidence="2" id="KW-1185">Reference proteome</keyword>
<dbReference type="AlphaFoldDB" id="A0A0C1FWU4"/>
<evidence type="ECO:0000313" key="2">
    <source>
        <dbReference type="Proteomes" id="UP000031246"/>
    </source>
</evidence>
<proteinExistence type="predicted"/>
<accession>A0A0C1FWU4</accession>
<protein>
    <submittedName>
        <fullName evidence="1">Uncharacterized protein</fullName>
    </submittedName>
</protein>
<dbReference type="EMBL" id="JSYN01000002">
    <property type="protein sequence ID" value="KIA96348.1"/>
    <property type="molecule type" value="Genomic_DNA"/>
</dbReference>